<keyword evidence="1" id="KW-0812">Transmembrane</keyword>
<keyword evidence="3" id="KW-1185">Reference proteome</keyword>
<dbReference type="EMBL" id="UETB01000017">
    <property type="protein sequence ID" value="SSA46420.1"/>
    <property type="molecule type" value="Genomic_DNA"/>
</dbReference>
<keyword evidence="1" id="KW-0472">Membrane</keyword>
<dbReference type="InterPro" id="IPR009781">
    <property type="entry name" value="DUF1345"/>
</dbReference>
<name>A0A2Y9APV3_9MICO</name>
<protein>
    <submittedName>
        <fullName evidence="2">Uncharacterized membrane protein</fullName>
    </submittedName>
</protein>
<reference evidence="2 3" key="1">
    <citation type="submission" date="2016-10" db="EMBL/GenBank/DDBJ databases">
        <authorList>
            <person name="Cai Z."/>
        </authorList>
    </citation>
    <scope>NUCLEOTIDE SEQUENCE [LARGE SCALE GENOMIC DNA]</scope>
    <source>
        <strain evidence="2 3">CGMCC 1.10826</strain>
    </source>
</reference>
<organism evidence="2 3">
    <name type="scientific">Georgenia satyanarayanai</name>
    <dbReference type="NCBI Taxonomy" id="860221"/>
    <lineage>
        <taxon>Bacteria</taxon>
        <taxon>Bacillati</taxon>
        <taxon>Actinomycetota</taxon>
        <taxon>Actinomycetes</taxon>
        <taxon>Micrococcales</taxon>
        <taxon>Bogoriellaceae</taxon>
        <taxon>Georgenia</taxon>
    </lineage>
</organism>
<dbReference type="Proteomes" id="UP000250222">
    <property type="component" value="Unassembled WGS sequence"/>
</dbReference>
<feature type="transmembrane region" description="Helical" evidence="1">
    <location>
        <begin position="51"/>
        <end position="77"/>
    </location>
</feature>
<dbReference type="AlphaFoldDB" id="A0A2Y9APV3"/>
<evidence type="ECO:0000256" key="1">
    <source>
        <dbReference type="SAM" id="Phobius"/>
    </source>
</evidence>
<feature type="transmembrane region" description="Helical" evidence="1">
    <location>
        <begin position="116"/>
        <end position="135"/>
    </location>
</feature>
<evidence type="ECO:0000313" key="2">
    <source>
        <dbReference type="EMBL" id="SSA46420.1"/>
    </source>
</evidence>
<dbReference type="RefSeq" id="WP_181424690.1">
    <property type="nucleotide sequence ID" value="NZ_QKLZ01000017.1"/>
</dbReference>
<evidence type="ECO:0000313" key="3">
    <source>
        <dbReference type="Proteomes" id="UP000250222"/>
    </source>
</evidence>
<sequence>MAHRTLDLPRRTRWLADDLTRSWLLLPVLVAVWLLLHLAPELLPGDDGPTALARGLVVYATLLLGYPVLTVVAFAGLSGERLALALGEARRRQLRRPRWLRWSLAWRDDGVGGDGPSWPVLLALGSLAVAVWLIVSESVHETGAVVVTSIVMSALAWGGSLVAYAVHVARLDTVAGGLRFPGDDGAEERHFSDYLYLSLGVQAAFGPADVQTTTPRMRRTLAGHMLVGWTFNTVVLAALISFLVGLN</sequence>
<feature type="transmembrane region" description="Helical" evidence="1">
    <location>
        <begin position="20"/>
        <end position="39"/>
    </location>
</feature>
<dbReference type="Pfam" id="PF07077">
    <property type="entry name" value="DUF1345"/>
    <property type="match status" value="1"/>
</dbReference>
<keyword evidence="1" id="KW-1133">Transmembrane helix</keyword>
<feature type="transmembrane region" description="Helical" evidence="1">
    <location>
        <begin position="226"/>
        <end position="246"/>
    </location>
</feature>
<accession>A0A2Y9APV3</accession>
<proteinExistence type="predicted"/>
<feature type="transmembrane region" description="Helical" evidence="1">
    <location>
        <begin position="142"/>
        <end position="166"/>
    </location>
</feature>
<gene>
    <name evidence="2" type="ORF">SAMN05216184_11742</name>
</gene>